<name>A0A1S1YSY8_FLAPC</name>
<comment type="caution">
    <text evidence="3">The sequence shown here is derived from an EMBL/GenBank/DDBJ whole genome shotgun (WGS) entry which is preliminary data.</text>
</comment>
<dbReference type="InterPro" id="IPR003343">
    <property type="entry name" value="Big_2"/>
</dbReference>
<dbReference type="Pfam" id="PF15902">
    <property type="entry name" value="Sortilin-Vps10"/>
    <property type="match status" value="2"/>
</dbReference>
<dbReference type="Proteomes" id="UP000179797">
    <property type="component" value="Unassembled WGS sequence"/>
</dbReference>
<keyword evidence="1" id="KW-0677">Repeat</keyword>
<dbReference type="Pfam" id="PF18962">
    <property type="entry name" value="Por_Secre_tail"/>
    <property type="match status" value="1"/>
</dbReference>
<dbReference type="STRING" id="915059.NH26_21150"/>
<dbReference type="PANTHER" id="PTHR43739">
    <property type="entry name" value="XYLOGLUCANASE (EUROFUNG)"/>
    <property type="match status" value="1"/>
</dbReference>
<evidence type="ECO:0000259" key="2">
    <source>
        <dbReference type="SMART" id="SM00635"/>
    </source>
</evidence>
<dbReference type="SUPFAM" id="SSF49785">
    <property type="entry name" value="Galactose-binding domain-like"/>
    <property type="match status" value="1"/>
</dbReference>
<sequence length="1178" mass="133114">MLCHYQTVWAEENEKIFFSGFEKELDTEWSSVTYTGLPLFERSSDDVFKGLQSCHFRFNDANQKVNFTTSKNIKWEAGKVYKISFYYKNIKSINNRKSNIKFFGGDGSKIGQINFDPLDNSEWTQVKFSFTPTKNDDNGYILFSYHPNSNGKGELFVDNFEVKKLANDFFQELKTKTIKSNPDIKWVQFGPGMSGNNKVAFWHPTDKNTLYIGPNMGNVYRTTDKGKSYETLLNEDAKGFDSGERGPREFYSIDFSRQNANFGFATDKRNLGIYKSLDKGKSWKLIKNSQFNKRFISCITVDPKNDEIWYAGGGRMRDYARVLFSKEQPHGTYLSSASQGKIWKSTDKGISWKLMNNGIHAKTEVETLLVDPNNSNIVYANTNRGFYKSIDAGKTWIKKTEGFDHDVMRAMSYHLNPSTNKITLFVINNVIWKRDGQTVTDAGGGIFKSTDKGESWQKINGDLALDLSFFNSNRNIKKSYYTTVAFYFGMSYSEAVATFPKLPTKITQRFNTIEVDPTDVNNIYLNNEYSNSSKNNFKPGQIWRTKNGGKHWYITLRNGKNWEEGSPDADYWNSRNNPIGNNIQLNYLKHWMKRDDYERKGSNFARFNADGTVLHANMAKVSLMSYDKGDTWVDIDDIEVTPKSDNFVGAGNSNVPGHGFYQHPKYPGQVFCMAGENSLWITNEEGNHIKKGAQAARYKSLTDAEQSISSYAIDPNDTNKHYALFFRQHNKGECLRSLDGGNTWEAIGVAIPKWELPKTGGDQSVHQMHLTIDPVQTKNLYFCVPRRSKNIELVGNTITGFGVHRSTDGGVNWKEINNGLPKDPDVCKIALDPQNSNTIYAAVQDKDGGLFVSLNKGNSWTEVTSTQHISKSEGINDIHFSGDGKVYITSGTKNGGADNGGLWVSEDNLVTWNKIFDYPWTYRVETAVYDPNIILLSTLPNTTINTFNPGVYLSKNGGESWEKINLGNGQSDRVNDIAINNFYPGKYYASTYGSGWYMALDPKATIKAETIYFDENNIKIKKGTSSQLRPIIFPENAHHQGIEYFSEDKTIVSVSSSGKIKGQKKGKTSIYASLKNSDVTTSIDVEVFNSSSPNSLSVSEEWILYPNPTSGKIFLKGSLAVDTIESVSIYDLNGQVHNCKLQKENNKFVIDTSSLKNGIYTLVLNTKNTIKHFKFLKK</sequence>
<organism evidence="3 4">
    <name type="scientific">Flammeovirga pacifica</name>
    <dbReference type="NCBI Taxonomy" id="915059"/>
    <lineage>
        <taxon>Bacteria</taxon>
        <taxon>Pseudomonadati</taxon>
        <taxon>Bacteroidota</taxon>
        <taxon>Cytophagia</taxon>
        <taxon>Cytophagales</taxon>
        <taxon>Flammeovirgaceae</taxon>
        <taxon>Flammeovirga</taxon>
    </lineage>
</organism>
<proteinExistence type="predicted"/>
<dbReference type="InterPro" id="IPR031778">
    <property type="entry name" value="Sortilin_N"/>
</dbReference>
<evidence type="ECO:0000313" key="4">
    <source>
        <dbReference type="Proteomes" id="UP000179797"/>
    </source>
</evidence>
<dbReference type="InterPro" id="IPR008979">
    <property type="entry name" value="Galactose-bd-like_sf"/>
</dbReference>
<dbReference type="RefSeq" id="WP_044226301.1">
    <property type="nucleotide sequence ID" value="NZ_JRYR02000002.1"/>
</dbReference>
<dbReference type="InterPro" id="IPR015943">
    <property type="entry name" value="WD40/YVTN_repeat-like_dom_sf"/>
</dbReference>
<dbReference type="PANTHER" id="PTHR43739:SF5">
    <property type="entry name" value="EXO-ALPHA-SIALIDASE"/>
    <property type="match status" value="1"/>
</dbReference>
<reference evidence="3 4" key="1">
    <citation type="journal article" date="2012" name="Int. J. Syst. Evol. Microbiol.">
        <title>Flammeovirga pacifica sp. nov., isolated from deep-sea sediment.</title>
        <authorList>
            <person name="Xu H."/>
            <person name="Fu Y."/>
            <person name="Yang N."/>
            <person name="Ding Z."/>
            <person name="Lai Q."/>
            <person name="Zeng R."/>
        </authorList>
    </citation>
    <scope>NUCLEOTIDE SEQUENCE [LARGE SCALE GENOMIC DNA]</scope>
    <source>
        <strain evidence="4">DSM 24597 / LMG 26175 / WPAGA1</strain>
    </source>
</reference>
<dbReference type="AlphaFoldDB" id="A0A1S1YSY8"/>
<dbReference type="Gene3D" id="2.60.120.260">
    <property type="entry name" value="Galactose-binding domain-like"/>
    <property type="match status" value="1"/>
</dbReference>
<feature type="domain" description="BIG2" evidence="2">
    <location>
        <begin position="1007"/>
        <end position="1084"/>
    </location>
</feature>
<dbReference type="SUPFAM" id="SSF49373">
    <property type="entry name" value="Invasin/intimin cell-adhesion fragments"/>
    <property type="match status" value="1"/>
</dbReference>
<dbReference type="InterPro" id="IPR026444">
    <property type="entry name" value="Secre_tail"/>
</dbReference>
<dbReference type="SUPFAM" id="SSF110296">
    <property type="entry name" value="Oligoxyloglucan reducing end-specific cellobiohydrolase"/>
    <property type="match status" value="2"/>
</dbReference>
<dbReference type="OrthoDB" id="9757809at2"/>
<dbReference type="Gene3D" id="2.130.10.10">
    <property type="entry name" value="YVTN repeat-like/Quinoprotein amine dehydrogenase"/>
    <property type="match status" value="4"/>
</dbReference>
<keyword evidence="4" id="KW-1185">Reference proteome</keyword>
<dbReference type="GO" id="GO:0010411">
    <property type="term" value="P:xyloglucan metabolic process"/>
    <property type="evidence" value="ECO:0007669"/>
    <property type="project" value="TreeGrafter"/>
</dbReference>
<dbReference type="InterPro" id="IPR008964">
    <property type="entry name" value="Invasin/intimin_cell_adhesion"/>
</dbReference>
<dbReference type="InterPro" id="IPR052025">
    <property type="entry name" value="Xyloglucanase_GH74"/>
</dbReference>
<evidence type="ECO:0000313" key="3">
    <source>
        <dbReference type="EMBL" id="OHX64116.1"/>
    </source>
</evidence>
<dbReference type="SMART" id="SM00635">
    <property type="entry name" value="BID_2"/>
    <property type="match status" value="1"/>
</dbReference>
<dbReference type="NCBIfam" id="TIGR04183">
    <property type="entry name" value="Por_Secre_tail"/>
    <property type="match status" value="1"/>
</dbReference>
<dbReference type="Gene3D" id="2.60.40.1080">
    <property type="match status" value="1"/>
</dbReference>
<protein>
    <recommendedName>
        <fullName evidence="2">BIG2 domain-containing protein</fullName>
    </recommendedName>
</protein>
<dbReference type="EMBL" id="JRYR02000002">
    <property type="protein sequence ID" value="OHX64116.1"/>
    <property type="molecule type" value="Genomic_DNA"/>
</dbReference>
<evidence type="ECO:0000256" key="1">
    <source>
        <dbReference type="ARBA" id="ARBA00022737"/>
    </source>
</evidence>
<dbReference type="Pfam" id="PF02368">
    <property type="entry name" value="Big_2"/>
    <property type="match status" value="1"/>
</dbReference>
<accession>A0A1S1YSY8</accession>
<dbReference type="CDD" id="cd15482">
    <property type="entry name" value="Sialidase_non-viral"/>
    <property type="match status" value="2"/>
</dbReference>
<gene>
    <name evidence="3" type="ORF">NH26_21150</name>
</gene>